<proteinExistence type="predicted"/>
<name>A0A0F9ND52_9ZZZZ</name>
<reference evidence="1" key="1">
    <citation type="journal article" date="2015" name="Nature">
        <title>Complex archaea that bridge the gap between prokaryotes and eukaryotes.</title>
        <authorList>
            <person name="Spang A."/>
            <person name="Saw J.H."/>
            <person name="Jorgensen S.L."/>
            <person name="Zaremba-Niedzwiedzka K."/>
            <person name="Martijn J."/>
            <person name="Lind A.E."/>
            <person name="van Eijk R."/>
            <person name="Schleper C."/>
            <person name="Guy L."/>
            <person name="Ettema T.J."/>
        </authorList>
    </citation>
    <scope>NUCLEOTIDE SEQUENCE</scope>
</reference>
<gene>
    <name evidence="1" type="ORF">LCGC14_1351320</name>
</gene>
<dbReference type="InterPro" id="IPR011335">
    <property type="entry name" value="Restrct_endonuc-II-like"/>
</dbReference>
<comment type="caution">
    <text evidence="1">The sequence shown here is derived from an EMBL/GenBank/DDBJ whole genome shotgun (WGS) entry which is preliminary data.</text>
</comment>
<protein>
    <recommendedName>
        <fullName evidence="2">Holliday junction resolvase</fullName>
    </recommendedName>
</protein>
<sequence length="108" mass="12371">MGKMERDKGKRGELEVAALMREYGFEARRGQQHRGGSDSPDIIHDIPGVHVEVKFREQFSLYPAIEKAGQEVLDEFPVVFHRRKGKPWVVVMYANDFLGIMGELEVAR</sequence>
<dbReference type="SUPFAM" id="SSF52980">
    <property type="entry name" value="Restriction endonuclease-like"/>
    <property type="match status" value="1"/>
</dbReference>
<evidence type="ECO:0000313" key="1">
    <source>
        <dbReference type="EMBL" id="KKM79297.1"/>
    </source>
</evidence>
<dbReference type="AlphaFoldDB" id="A0A0F9ND52"/>
<dbReference type="EMBL" id="LAZR01008352">
    <property type="protein sequence ID" value="KKM79297.1"/>
    <property type="molecule type" value="Genomic_DNA"/>
</dbReference>
<accession>A0A0F9ND52</accession>
<evidence type="ECO:0008006" key="2">
    <source>
        <dbReference type="Google" id="ProtNLM"/>
    </source>
</evidence>
<organism evidence="1">
    <name type="scientific">marine sediment metagenome</name>
    <dbReference type="NCBI Taxonomy" id="412755"/>
    <lineage>
        <taxon>unclassified sequences</taxon>
        <taxon>metagenomes</taxon>
        <taxon>ecological metagenomes</taxon>
    </lineage>
</organism>